<dbReference type="EMBL" id="VSSQ01021089">
    <property type="protein sequence ID" value="MPM66447.1"/>
    <property type="molecule type" value="Genomic_DNA"/>
</dbReference>
<proteinExistence type="predicted"/>
<protein>
    <recommendedName>
        <fullName evidence="2">HD domain-containing protein</fullName>
    </recommendedName>
</protein>
<name>A0A645BMI5_9ZZZZ</name>
<accession>A0A645BMI5</accession>
<organism evidence="1">
    <name type="scientific">bioreactor metagenome</name>
    <dbReference type="NCBI Taxonomy" id="1076179"/>
    <lineage>
        <taxon>unclassified sequences</taxon>
        <taxon>metagenomes</taxon>
        <taxon>ecological metagenomes</taxon>
    </lineage>
</organism>
<evidence type="ECO:0000313" key="1">
    <source>
        <dbReference type="EMBL" id="MPM66447.1"/>
    </source>
</evidence>
<reference evidence="1" key="1">
    <citation type="submission" date="2019-08" db="EMBL/GenBank/DDBJ databases">
        <authorList>
            <person name="Kucharzyk K."/>
            <person name="Murdoch R.W."/>
            <person name="Higgins S."/>
            <person name="Loffler F."/>
        </authorList>
    </citation>
    <scope>NUCLEOTIDE SEQUENCE</scope>
</reference>
<evidence type="ECO:0008006" key="2">
    <source>
        <dbReference type="Google" id="ProtNLM"/>
    </source>
</evidence>
<sequence length="108" mass="12692">METKEYNEQDAKAYILNCFRDQGDFAEITDEKTLEEMVTAVMVHDAAFMKSSGADEGEVYDDDAAYDYMHEKMSAQFADLKMYMLRLVEDYMDYNERYLDSLGLIDWE</sequence>
<gene>
    <name evidence="1" type="ORF">SDC9_113354</name>
</gene>
<comment type="caution">
    <text evidence="1">The sequence shown here is derived from an EMBL/GenBank/DDBJ whole genome shotgun (WGS) entry which is preliminary data.</text>
</comment>
<dbReference type="AlphaFoldDB" id="A0A645BMI5"/>